<proteinExistence type="predicted"/>
<dbReference type="InterPro" id="IPR039261">
    <property type="entry name" value="FNR_nucleotide-bd"/>
</dbReference>
<accession>A0ABV3T2U1</accession>
<dbReference type="Proteomes" id="UP001556631">
    <property type="component" value="Unassembled WGS sequence"/>
</dbReference>
<name>A0ABV3T2U1_9ACTN</name>
<dbReference type="InterPro" id="IPR017938">
    <property type="entry name" value="Riboflavin_synthase-like_b-brl"/>
</dbReference>
<dbReference type="PROSITE" id="PS51384">
    <property type="entry name" value="FAD_FR"/>
    <property type="match status" value="1"/>
</dbReference>
<dbReference type="Pfam" id="PF04954">
    <property type="entry name" value="SIP"/>
    <property type="match status" value="1"/>
</dbReference>
<dbReference type="InterPro" id="IPR013113">
    <property type="entry name" value="SIP_FAD-bd"/>
</dbReference>
<gene>
    <name evidence="2" type="ORF">AB3X52_15875</name>
</gene>
<evidence type="ECO:0000313" key="3">
    <source>
        <dbReference type="Proteomes" id="UP001556631"/>
    </source>
</evidence>
<dbReference type="SUPFAM" id="SSF63380">
    <property type="entry name" value="Riboflavin synthase domain-like"/>
    <property type="match status" value="1"/>
</dbReference>
<dbReference type="PANTHER" id="PTHR30157:SF0">
    <property type="entry name" value="NADPH-DEPENDENT FERRIC-CHELATE REDUCTASE"/>
    <property type="match status" value="1"/>
</dbReference>
<evidence type="ECO:0000313" key="2">
    <source>
        <dbReference type="EMBL" id="MEX0429105.1"/>
    </source>
</evidence>
<organism evidence="2 3">
    <name type="scientific">Nocardioides eburneus</name>
    <dbReference type="NCBI Taxonomy" id="3231482"/>
    <lineage>
        <taxon>Bacteria</taxon>
        <taxon>Bacillati</taxon>
        <taxon>Actinomycetota</taxon>
        <taxon>Actinomycetes</taxon>
        <taxon>Propionibacteriales</taxon>
        <taxon>Nocardioidaceae</taxon>
        <taxon>Nocardioides</taxon>
    </lineage>
</organism>
<dbReference type="InterPro" id="IPR007037">
    <property type="entry name" value="SIP_rossman_dom"/>
</dbReference>
<protein>
    <submittedName>
        <fullName evidence="2">Siderophore-interacting protein</fullName>
    </submittedName>
</protein>
<dbReference type="InterPro" id="IPR039374">
    <property type="entry name" value="SIP_fam"/>
</dbReference>
<evidence type="ECO:0000259" key="1">
    <source>
        <dbReference type="PROSITE" id="PS51384"/>
    </source>
</evidence>
<dbReference type="PANTHER" id="PTHR30157">
    <property type="entry name" value="FERRIC REDUCTASE, NADPH-DEPENDENT"/>
    <property type="match status" value="1"/>
</dbReference>
<dbReference type="InterPro" id="IPR017927">
    <property type="entry name" value="FAD-bd_FR_type"/>
</dbReference>
<reference evidence="2 3" key="1">
    <citation type="submission" date="2024-07" db="EMBL/GenBank/DDBJ databases">
        <authorList>
            <person name="Lee S."/>
            <person name="Kang M."/>
        </authorList>
    </citation>
    <scope>NUCLEOTIDE SEQUENCE [LARGE SCALE GENOMIC DNA]</scope>
    <source>
        <strain evidence="2 3">DS6</strain>
    </source>
</reference>
<sequence length="273" mass="29353">MPRQNLTKVGRPPGQADLLVCRVVRRRRLSPSFVRVTLGGQGLAGFVPLGADQWVRLFLPVDDGASLARVPGRLTPRSYLRYLTLARADRPVMRSYTVAEFRADGPDGPELDLDIVLHRGADGERGRAADWAASCSPGDPVGLIDGGLGFVLPQGSARVELVGDVTALPALAGILTALPTDVSGRATVQLRDDADRRELARPEGVEVVWVDDAIAAVRDRTLFPQGAFGWVAGEAGLVGAVRRHWLTCGLPKDRVAFCGYWRAAHGEAPRRAL</sequence>
<keyword evidence="3" id="KW-1185">Reference proteome</keyword>
<feature type="domain" description="FAD-binding FR-type" evidence="1">
    <location>
        <begin position="16"/>
        <end position="153"/>
    </location>
</feature>
<dbReference type="Pfam" id="PF08021">
    <property type="entry name" value="FAD_binding_9"/>
    <property type="match status" value="1"/>
</dbReference>
<dbReference type="CDD" id="cd06193">
    <property type="entry name" value="siderophore_interacting"/>
    <property type="match status" value="1"/>
</dbReference>
<dbReference type="RefSeq" id="WP_367995074.1">
    <property type="nucleotide sequence ID" value="NZ_JBFPJR010000033.1"/>
</dbReference>
<comment type="caution">
    <text evidence="2">The sequence shown here is derived from an EMBL/GenBank/DDBJ whole genome shotgun (WGS) entry which is preliminary data.</text>
</comment>
<dbReference type="EMBL" id="JBFPJR010000033">
    <property type="protein sequence ID" value="MEX0429105.1"/>
    <property type="molecule type" value="Genomic_DNA"/>
</dbReference>
<dbReference type="Gene3D" id="3.40.50.80">
    <property type="entry name" value="Nucleotide-binding domain of ferredoxin-NADP reductase (FNR) module"/>
    <property type="match status" value="1"/>
</dbReference>
<dbReference type="Gene3D" id="2.40.30.10">
    <property type="entry name" value="Translation factors"/>
    <property type="match status" value="1"/>
</dbReference>